<name>A0A7K0BZ51_9ACTN</name>
<dbReference type="Proteomes" id="UP000487268">
    <property type="component" value="Unassembled WGS sequence"/>
</dbReference>
<accession>A0A7K0BZ51</accession>
<dbReference type="AlphaFoldDB" id="A0A7K0BZ51"/>
<organism evidence="2 3">
    <name type="scientific">Actinomadura macrotermitis</name>
    <dbReference type="NCBI Taxonomy" id="2585200"/>
    <lineage>
        <taxon>Bacteria</taxon>
        <taxon>Bacillati</taxon>
        <taxon>Actinomycetota</taxon>
        <taxon>Actinomycetes</taxon>
        <taxon>Streptosporangiales</taxon>
        <taxon>Thermomonosporaceae</taxon>
        <taxon>Actinomadura</taxon>
    </lineage>
</organism>
<dbReference type="PANTHER" id="PTHR43767:SF1">
    <property type="entry name" value="NONRIBOSOMAL PEPTIDE SYNTHASE PES1 (EUROFUNG)-RELATED"/>
    <property type="match status" value="1"/>
</dbReference>
<dbReference type="PROSITE" id="PS00455">
    <property type="entry name" value="AMP_BINDING"/>
    <property type="match status" value="1"/>
</dbReference>
<dbReference type="RefSeq" id="WP_153535720.1">
    <property type="nucleotide sequence ID" value="NZ_WEGH01000003.1"/>
</dbReference>
<dbReference type="EMBL" id="WEGH01000003">
    <property type="protein sequence ID" value="MQY06459.1"/>
    <property type="molecule type" value="Genomic_DNA"/>
</dbReference>
<dbReference type="SUPFAM" id="SSF56801">
    <property type="entry name" value="Acetyl-CoA synthetase-like"/>
    <property type="match status" value="1"/>
</dbReference>
<dbReference type="Gene3D" id="3.40.50.12780">
    <property type="entry name" value="N-terminal domain of ligase-like"/>
    <property type="match status" value="1"/>
</dbReference>
<dbReference type="InterPro" id="IPR020845">
    <property type="entry name" value="AMP-binding_CS"/>
</dbReference>
<evidence type="ECO:0000313" key="2">
    <source>
        <dbReference type="EMBL" id="MQY06459.1"/>
    </source>
</evidence>
<evidence type="ECO:0000313" key="3">
    <source>
        <dbReference type="Proteomes" id="UP000487268"/>
    </source>
</evidence>
<dbReference type="EC" id="6.2.1.33" evidence="2"/>
<dbReference type="InterPro" id="IPR000873">
    <property type="entry name" value="AMP-dep_synth/lig_dom"/>
</dbReference>
<dbReference type="GO" id="GO:0018861">
    <property type="term" value="F:4-chlorobenzoate-CoA ligase activity"/>
    <property type="evidence" value="ECO:0007669"/>
    <property type="project" value="UniProtKB-EC"/>
</dbReference>
<reference evidence="2 3" key="1">
    <citation type="submission" date="2019-10" db="EMBL/GenBank/DDBJ databases">
        <title>Actinomadura rubteroloni sp. nov. and Actinomadura macrotermitis sp. nov., isolated from the gut of fungus growing-termite Macrotermes natalensis.</title>
        <authorList>
            <person name="Benndorf R."/>
            <person name="Martin K."/>
            <person name="Kuefner M."/>
            <person name="De Beer W."/>
            <person name="Kaster A.-K."/>
            <person name="Vollmers J."/>
            <person name="Poulsen M."/>
            <person name="Beemelmanns C."/>
        </authorList>
    </citation>
    <scope>NUCLEOTIDE SEQUENCE [LARGE SCALE GENOMIC DNA]</scope>
    <source>
        <strain evidence="2 3">RB68</strain>
    </source>
</reference>
<dbReference type="InterPro" id="IPR050237">
    <property type="entry name" value="ATP-dep_AMP-bd_enzyme"/>
</dbReference>
<sequence length="526" mass="57283">MLSQIIGRLTAGRSFDIGRMFADAAARDPRTPVVLDRPLGLAPQDGTGHTVDGLARRVEELAAALSAAGVRPRERVAVHKTNNFDIVLLACAISRLGAIPALLAPPLPADVVDRLLRRLDRPWLVTDGATLDGAWAGRLPEAPTRGVLLSAGEPRDGVTVLAPRPGTAAPPAPRPGPREPALITHSSGTTGVPKLAVHCPSTLWNRLVPQLAMAWPIRRREPAALCMTFVHSRFYHALGVFLRLGNPLLVALETDPEAVAPLFTRVRPGYVETHPNVYIEWEKMADAPDSPLASVRVFGGTFDAIHPRTVQRLLHASRRARPLFFQLYGQAETGPLTARVHTRRGAAGMDARLVGFALPGFTRVRATGPDGRPVRHGEPGHLEARSRGRIIGYFGEDDRFAAQLNDGWWRLGDLGAVDRRGRVSLLDREIDKLAAVPSNLHAEDLLMERLPELREVVIVEGPDGVPLPVVCTEDDRPLDTARWDQAARDLAGLAAPLHLPFDEVPRTSTWKVQRRDLEQKLAGTTA</sequence>
<evidence type="ECO:0000259" key="1">
    <source>
        <dbReference type="Pfam" id="PF00501"/>
    </source>
</evidence>
<keyword evidence="2" id="KW-0436">Ligase</keyword>
<gene>
    <name evidence="2" type="primary">fcbA1</name>
    <name evidence="2" type="ORF">ACRB68_45470</name>
</gene>
<proteinExistence type="predicted"/>
<dbReference type="InterPro" id="IPR042099">
    <property type="entry name" value="ANL_N_sf"/>
</dbReference>
<keyword evidence="3" id="KW-1185">Reference proteome</keyword>
<dbReference type="Pfam" id="PF00501">
    <property type="entry name" value="AMP-binding"/>
    <property type="match status" value="1"/>
</dbReference>
<dbReference type="PANTHER" id="PTHR43767">
    <property type="entry name" value="LONG-CHAIN-FATTY-ACID--COA LIGASE"/>
    <property type="match status" value="1"/>
</dbReference>
<feature type="domain" description="AMP-dependent synthetase/ligase" evidence="1">
    <location>
        <begin position="21"/>
        <end position="394"/>
    </location>
</feature>
<comment type="caution">
    <text evidence="2">The sequence shown here is derived from an EMBL/GenBank/DDBJ whole genome shotgun (WGS) entry which is preliminary data.</text>
</comment>
<dbReference type="OrthoDB" id="4495845at2"/>
<protein>
    <submittedName>
        <fullName evidence="2">4-chlorobenzoate--CoA ligase</fullName>
        <ecNumber evidence="2">6.2.1.33</ecNumber>
    </submittedName>
</protein>